<dbReference type="Pfam" id="PF17881">
    <property type="entry name" value="TseB"/>
    <property type="match status" value="1"/>
</dbReference>
<dbReference type="InterPro" id="IPR041401">
    <property type="entry name" value="TseB-like_dom"/>
</dbReference>
<evidence type="ECO:0000313" key="3">
    <source>
        <dbReference type="EMBL" id="MEO1781729.1"/>
    </source>
</evidence>
<dbReference type="EMBL" id="MAEI02000001">
    <property type="protein sequence ID" value="MEO1781729.1"/>
    <property type="molecule type" value="Genomic_DNA"/>
</dbReference>
<proteinExistence type="predicted"/>
<gene>
    <name evidence="3" type="ORF">BAU18_001317</name>
</gene>
<comment type="caution">
    <text evidence="3">The sequence shown here is derived from an EMBL/GenBank/DDBJ whole genome shotgun (WGS) entry which is preliminary data.</text>
</comment>
<sequence>MEETKQSHRLEWILMGVAVFLIAVLIGFSVLMYRSQRPMAQAQEEATELAQKYTDLATVDNFYWFTREETYFSLTGKDKKGDEIAVILPKEGNKIKVLKQADGITETQALRKTAEAYPDDYVTNARLGMFQEKPVWEVATTTENDEVGYVLLSFADGKEIKRIHGI</sequence>
<reference evidence="4" key="1">
    <citation type="submission" date="2016-06" db="EMBL/GenBank/DDBJ databases">
        <title>Four novel species of enterococci isolated from chicken manure.</title>
        <authorList>
            <person name="Van Tyne D."/>
        </authorList>
    </citation>
    <scope>NUCLEOTIDE SEQUENCE [LARGE SCALE GENOMIC DNA]</scope>
    <source>
        <strain evidence="4">JM9A</strain>
    </source>
</reference>
<reference evidence="3 4" key="2">
    <citation type="submission" date="2024-02" db="EMBL/GenBank/DDBJ databases">
        <title>The Genome Sequence of Enterococcus diestrammenae JM9A.</title>
        <authorList>
            <person name="Earl A."/>
            <person name="Manson A."/>
            <person name="Gilmore M."/>
            <person name="Sanders J."/>
            <person name="Shea T."/>
            <person name="Howe W."/>
            <person name="Livny J."/>
            <person name="Cuomo C."/>
            <person name="Neafsey D."/>
            <person name="Birren B."/>
        </authorList>
    </citation>
    <scope>NUCLEOTIDE SEQUENCE [LARGE SCALE GENOMIC DNA]</scope>
    <source>
        <strain evidence="3 4">JM9A</strain>
    </source>
</reference>
<accession>A0ABV0F394</accession>
<dbReference type="RefSeq" id="WP_161868446.1">
    <property type="nucleotide sequence ID" value="NZ_MAEI02000001.1"/>
</dbReference>
<keyword evidence="1" id="KW-0812">Transmembrane</keyword>
<evidence type="ECO:0000313" key="4">
    <source>
        <dbReference type="Proteomes" id="UP001429357"/>
    </source>
</evidence>
<evidence type="ECO:0000259" key="2">
    <source>
        <dbReference type="Pfam" id="PF17881"/>
    </source>
</evidence>
<feature type="domain" description="Cell wall elongation regulator TseB-like" evidence="2">
    <location>
        <begin position="45"/>
        <end position="89"/>
    </location>
</feature>
<keyword evidence="4" id="KW-1185">Reference proteome</keyword>
<feature type="transmembrane region" description="Helical" evidence="1">
    <location>
        <begin position="12"/>
        <end position="33"/>
    </location>
</feature>
<dbReference type="InterPro" id="IPR046350">
    <property type="entry name" value="Cystatin_sf"/>
</dbReference>
<dbReference type="SUPFAM" id="SSF54403">
    <property type="entry name" value="Cystatin/monellin"/>
    <property type="match status" value="2"/>
</dbReference>
<keyword evidence="1" id="KW-0472">Membrane</keyword>
<protein>
    <recommendedName>
        <fullName evidence="2">Cell wall elongation regulator TseB-like domain-containing protein</fullName>
    </recommendedName>
</protein>
<evidence type="ECO:0000256" key="1">
    <source>
        <dbReference type="SAM" id="Phobius"/>
    </source>
</evidence>
<dbReference type="Proteomes" id="UP001429357">
    <property type="component" value="Unassembled WGS sequence"/>
</dbReference>
<organism evidence="3 4">
    <name type="scientific">Enterococcus diestrammenae</name>
    <dbReference type="NCBI Taxonomy" id="1155073"/>
    <lineage>
        <taxon>Bacteria</taxon>
        <taxon>Bacillati</taxon>
        <taxon>Bacillota</taxon>
        <taxon>Bacilli</taxon>
        <taxon>Lactobacillales</taxon>
        <taxon>Enterococcaceae</taxon>
        <taxon>Enterococcus</taxon>
    </lineage>
</organism>
<keyword evidence="1" id="KW-1133">Transmembrane helix</keyword>
<name>A0ABV0F394_9ENTE</name>
<dbReference type="Gene3D" id="3.10.450.40">
    <property type="match status" value="2"/>
</dbReference>